<evidence type="ECO:0000256" key="4">
    <source>
        <dbReference type="ARBA" id="ARBA00022574"/>
    </source>
</evidence>
<keyword evidence="5" id="KW-0677">Repeat</keyword>
<dbReference type="PANTHER" id="PTHR44111:SF1">
    <property type="entry name" value="ELONGATOR COMPLEX PROTEIN 2"/>
    <property type="match status" value="1"/>
</dbReference>
<dbReference type="Proteomes" id="UP001434883">
    <property type="component" value="Unassembled WGS sequence"/>
</dbReference>
<dbReference type="EMBL" id="JAHRIN010002251">
    <property type="protein sequence ID" value="MEQ2192339.1"/>
    <property type="molecule type" value="Genomic_DNA"/>
</dbReference>
<keyword evidence="3" id="KW-0963">Cytoplasm</keyword>
<keyword evidence="8" id="KW-1185">Reference proteome</keyword>
<gene>
    <name evidence="7" type="ORF">XENOCAPTIV_010248</name>
</gene>
<evidence type="ECO:0000313" key="7">
    <source>
        <dbReference type="EMBL" id="MEQ2192339.1"/>
    </source>
</evidence>
<reference evidence="7 8" key="1">
    <citation type="submission" date="2021-06" db="EMBL/GenBank/DDBJ databases">
        <authorList>
            <person name="Palmer J.M."/>
        </authorList>
    </citation>
    <scope>NUCLEOTIDE SEQUENCE [LARGE SCALE GENOMIC DNA]</scope>
    <source>
        <strain evidence="7 8">XC_2019</strain>
        <tissue evidence="7">Muscle</tissue>
    </source>
</reference>
<comment type="caution">
    <text evidence="7">The sequence shown here is derived from an EMBL/GenBank/DDBJ whole genome shotgun (WGS) entry which is preliminary data.</text>
</comment>
<sequence>MSLSATHSDRVSATWHEISRPQIHGYDLQCLAMIGRFQFVSGADEKMETTESRCSVNVSPPPPVCFFPGLGQPSRRS</sequence>
<keyword evidence="6" id="KW-0539">Nucleus</keyword>
<evidence type="ECO:0000313" key="8">
    <source>
        <dbReference type="Proteomes" id="UP001434883"/>
    </source>
</evidence>
<keyword evidence="4" id="KW-0853">WD repeat</keyword>
<comment type="subcellular location">
    <subcellularLocation>
        <location evidence="2">Cytoplasm</location>
    </subcellularLocation>
    <subcellularLocation>
        <location evidence="1">Nucleus</location>
    </subcellularLocation>
</comment>
<evidence type="ECO:0000256" key="5">
    <source>
        <dbReference type="ARBA" id="ARBA00022737"/>
    </source>
</evidence>
<dbReference type="InterPro" id="IPR037289">
    <property type="entry name" value="Elp2"/>
</dbReference>
<evidence type="ECO:0000256" key="1">
    <source>
        <dbReference type="ARBA" id="ARBA00004123"/>
    </source>
</evidence>
<evidence type="ECO:0000256" key="6">
    <source>
        <dbReference type="ARBA" id="ARBA00023242"/>
    </source>
</evidence>
<proteinExistence type="predicted"/>
<evidence type="ECO:0000256" key="2">
    <source>
        <dbReference type="ARBA" id="ARBA00004496"/>
    </source>
</evidence>
<name>A0ABV0Q9B7_9TELE</name>
<protein>
    <submittedName>
        <fullName evidence="7">Uncharacterized protein</fullName>
    </submittedName>
</protein>
<organism evidence="7 8">
    <name type="scientific">Xenoophorus captivus</name>
    <dbReference type="NCBI Taxonomy" id="1517983"/>
    <lineage>
        <taxon>Eukaryota</taxon>
        <taxon>Metazoa</taxon>
        <taxon>Chordata</taxon>
        <taxon>Craniata</taxon>
        <taxon>Vertebrata</taxon>
        <taxon>Euteleostomi</taxon>
        <taxon>Actinopterygii</taxon>
        <taxon>Neopterygii</taxon>
        <taxon>Teleostei</taxon>
        <taxon>Neoteleostei</taxon>
        <taxon>Acanthomorphata</taxon>
        <taxon>Ovalentaria</taxon>
        <taxon>Atherinomorphae</taxon>
        <taxon>Cyprinodontiformes</taxon>
        <taxon>Goodeidae</taxon>
        <taxon>Xenoophorus</taxon>
    </lineage>
</organism>
<accession>A0ABV0Q9B7</accession>
<dbReference type="PANTHER" id="PTHR44111">
    <property type="entry name" value="ELONGATOR COMPLEX PROTEIN 2"/>
    <property type="match status" value="1"/>
</dbReference>
<evidence type="ECO:0000256" key="3">
    <source>
        <dbReference type="ARBA" id="ARBA00022490"/>
    </source>
</evidence>